<evidence type="ECO:0000256" key="1">
    <source>
        <dbReference type="SAM" id="MobiDB-lite"/>
    </source>
</evidence>
<accession>A0ABW8AT71</accession>
<proteinExistence type="predicted"/>
<keyword evidence="3" id="KW-1185">Reference proteome</keyword>
<feature type="region of interest" description="Disordered" evidence="1">
    <location>
        <begin position="1"/>
        <end position="45"/>
    </location>
</feature>
<name>A0ABW8AT71_9ACTN</name>
<organism evidence="2 3">
    <name type="scientific">Spongisporangium articulatum</name>
    <dbReference type="NCBI Taxonomy" id="3362603"/>
    <lineage>
        <taxon>Bacteria</taxon>
        <taxon>Bacillati</taxon>
        <taxon>Actinomycetota</taxon>
        <taxon>Actinomycetes</taxon>
        <taxon>Kineosporiales</taxon>
        <taxon>Kineosporiaceae</taxon>
        <taxon>Spongisporangium</taxon>
    </lineage>
</organism>
<gene>
    <name evidence="2" type="ORF">ACIB24_21170</name>
</gene>
<feature type="compositionally biased region" description="Gly residues" evidence="1">
    <location>
        <begin position="1"/>
        <end position="11"/>
    </location>
</feature>
<protein>
    <submittedName>
        <fullName evidence="2">Uncharacterized protein</fullName>
    </submittedName>
</protein>
<evidence type="ECO:0000313" key="3">
    <source>
        <dbReference type="Proteomes" id="UP001612915"/>
    </source>
</evidence>
<dbReference type="RefSeq" id="WP_398284190.1">
    <property type="nucleotide sequence ID" value="NZ_JBITLV010000008.1"/>
</dbReference>
<dbReference type="Proteomes" id="UP001612915">
    <property type="component" value="Unassembled WGS sequence"/>
</dbReference>
<sequence length="80" mass="9091">MIEAQVGGGSRGNAVPWRSTQTAGFPEYERPVAGRSTGAIDDQLQRDLDRVDREHEEALRRWEADLRAREEKLKRPDDDG</sequence>
<evidence type="ECO:0000313" key="2">
    <source>
        <dbReference type="EMBL" id="MFI7589586.1"/>
    </source>
</evidence>
<reference evidence="2 3" key="1">
    <citation type="submission" date="2024-10" db="EMBL/GenBank/DDBJ databases">
        <title>The Natural Products Discovery Center: Release of the First 8490 Sequenced Strains for Exploring Actinobacteria Biosynthetic Diversity.</title>
        <authorList>
            <person name="Kalkreuter E."/>
            <person name="Kautsar S.A."/>
            <person name="Yang D."/>
            <person name="Bader C.D."/>
            <person name="Teijaro C.N."/>
            <person name="Fluegel L."/>
            <person name="Davis C.M."/>
            <person name="Simpson J.R."/>
            <person name="Lauterbach L."/>
            <person name="Steele A.D."/>
            <person name="Gui C."/>
            <person name="Meng S."/>
            <person name="Li G."/>
            <person name="Viehrig K."/>
            <person name="Ye F."/>
            <person name="Su P."/>
            <person name="Kiefer A.F."/>
            <person name="Nichols A."/>
            <person name="Cepeda A.J."/>
            <person name="Yan W."/>
            <person name="Fan B."/>
            <person name="Jiang Y."/>
            <person name="Adhikari A."/>
            <person name="Zheng C.-J."/>
            <person name="Schuster L."/>
            <person name="Cowan T.M."/>
            <person name="Smanski M.J."/>
            <person name="Chevrette M.G."/>
            <person name="De Carvalho L.P.S."/>
            <person name="Shen B."/>
        </authorList>
    </citation>
    <scope>NUCLEOTIDE SEQUENCE [LARGE SCALE GENOMIC DNA]</scope>
    <source>
        <strain evidence="2 3">NPDC049639</strain>
    </source>
</reference>
<comment type="caution">
    <text evidence="2">The sequence shown here is derived from an EMBL/GenBank/DDBJ whole genome shotgun (WGS) entry which is preliminary data.</text>
</comment>
<dbReference type="EMBL" id="JBITLV010000008">
    <property type="protein sequence ID" value="MFI7589586.1"/>
    <property type="molecule type" value="Genomic_DNA"/>
</dbReference>